<dbReference type="PANTHER" id="PTHR38477:SF1">
    <property type="entry name" value="MUREIN L,D-TRANSPEPTIDASE CATALYTIC DOMAIN FAMILY PROTEIN"/>
    <property type="match status" value="1"/>
</dbReference>
<keyword evidence="1" id="KW-0812">Transmembrane</keyword>
<evidence type="ECO:0000313" key="2">
    <source>
        <dbReference type="EMBL" id="ABG60833.1"/>
    </source>
</evidence>
<organism evidence="2 3">
    <name type="scientific">Cytophaga hutchinsonii (strain ATCC 33406 / DSM 1761 / CIP 103989 / NBRC 15051 / NCIMB 9469 / D465)</name>
    <dbReference type="NCBI Taxonomy" id="269798"/>
    <lineage>
        <taxon>Bacteria</taxon>
        <taxon>Pseudomonadati</taxon>
        <taxon>Bacteroidota</taxon>
        <taxon>Cytophagia</taxon>
        <taxon>Cytophagales</taxon>
        <taxon>Cytophagaceae</taxon>
        <taxon>Cytophaga</taxon>
    </lineage>
</organism>
<sequence length="240" mass="27664">MLNHKRLAEAQKRIFSEPVSFGLFRIMNRYKSDFRLIITNHLFMLRLFIPFCMLLLATCASNEKKNTVYEKIDSAKIAEAFKFCKKNGYDTTTAFFVDMSIHSGRNRFFVWDFAKKKVLYEGLCCHGMGKESTGSTPVFSNESGSYCTSLGKYKIGIRSYSQWGIHVHYKMHGLESTNSNAFNRIVVLHSYSLVSNTEIYPRHLPMGYSLGCPVVCDDLMTHLDVLLKKKTKPTLLWIYK</sequence>
<protein>
    <recommendedName>
        <fullName evidence="4">YkuD domain-containing protein</fullName>
    </recommendedName>
</protein>
<keyword evidence="3" id="KW-1185">Reference proteome</keyword>
<proteinExistence type="predicted"/>
<keyword evidence="1" id="KW-0472">Membrane</keyword>
<dbReference type="Proteomes" id="UP000001822">
    <property type="component" value="Chromosome"/>
</dbReference>
<reference evidence="2 3" key="1">
    <citation type="journal article" date="2007" name="Appl. Environ. Microbiol.">
        <title>Genome sequence of the cellulolytic gliding bacterium Cytophaga hutchinsonii.</title>
        <authorList>
            <person name="Xie G."/>
            <person name="Bruce D.C."/>
            <person name="Challacombe J.F."/>
            <person name="Chertkov O."/>
            <person name="Detter J.C."/>
            <person name="Gilna P."/>
            <person name="Han C.S."/>
            <person name="Lucas S."/>
            <person name="Misra M."/>
            <person name="Myers G.L."/>
            <person name="Richardson P."/>
            <person name="Tapia R."/>
            <person name="Thayer N."/>
            <person name="Thompson L.S."/>
            <person name="Brettin T.S."/>
            <person name="Henrissat B."/>
            <person name="Wilson D.B."/>
            <person name="McBride M.J."/>
        </authorList>
    </citation>
    <scope>NUCLEOTIDE SEQUENCE [LARGE SCALE GENOMIC DNA]</scope>
    <source>
        <strain evidence="3">ATCC 33406 / DSM 1761 / CIP 103989 / NBRC 15051 / NCIMB 9469 / D465</strain>
    </source>
</reference>
<dbReference type="Pfam" id="PF13645">
    <property type="entry name" value="YkuD_2"/>
    <property type="match status" value="1"/>
</dbReference>
<gene>
    <name evidence="2" type="ordered locus">CHU_3600</name>
</gene>
<feature type="transmembrane region" description="Helical" evidence="1">
    <location>
        <begin position="34"/>
        <end position="57"/>
    </location>
</feature>
<dbReference type="AlphaFoldDB" id="A0A6N4SW31"/>
<evidence type="ECO:0000256" key="1">
    <source>
        <dbReference type="SAM" id="Phobius"/>
    </source>
</evidence>
<dbReference type="InterPro" id="IPR032676">
    <property type="entry name" value="YkuD_2"/>
</dbReference>
<dbReference type="KEGG" id="chu:CHU_3600"/>
<dbReference type="EMBL" id="CP000383">
    <property type="protein sequence ID" value="ABG60833.1"/>
    <property type="molecule type" value="Genomic_DNA"/>
</dbReference>
<name>A0A6N4SW31_CYTH3</name>
<dbReference type="PANTHER" id="PTHR38477">
    <property type="entry name" value="HYPOTHETICAL EXPORTED PROTEIN"/>
    <property type="match status" value="1"/>
</dbReference>
<keyword evidence="1" id="KW-1133">Transmembrane helix</keyword>
<accession>A0A6N4SW31</accession>
<evidence type="ECO:0008006" key="4">
    <source>
        <dbReference type="Google" id="ProtNLM"/>
    </source>
</evidence>
<evidence type="ECO:0000313" key="3">
    <source>
        <dbReference type="Proteomes" id="UP000001822"/>
    </source>
</evidence>